<dbReference type="PANTHER" id="PTHR30273:SF2">
    <property type="entry name" value="PROTEIN FECR"/>
    <property type="match status" value="1"/>
</dbReference>
<dbReference type="GO" id="GO:0016989">
    <property type="term" value="F:sigma factor antagonist activity"/>
    <property type="evidence" value="ECO:0007669"/>
    <property type="project" value="TreeGrafter"/>
</dbReference>
<dbReference type="InterPro" id="IPR032623">
    <property type="entry name" value="FecR_N"/>
</dbReference>
<dbReference type="EMBL" id="FOCF01000002">
    <property type="protein sequence ID" value="SEM76280.1"/>
    <property type="molecule type" value="Genomic_DNA"/>
</dbReference>
<keyword evidence="4" id="KW-1185">Reference proteome</keyword>
<dbReference type="Pfam" id="PF04773">
    <property type="entry name" value="FecR"/>
    <property type="match status" value="1"/>
</dbReference>
<sequence length="323" mass="34400">MSGEGGRSMDEAIAWHLRLPDARPDEWNAFVAWLEASPDHAAAYDRIAADDALLTDALRPAEWAPAPSPQVNASADRWWGRWRWGATAAGFAVAAALALPLWPDGSSNPVAPILLETAPGVRRSARLEDGSVVAMNGGTRLSIDRASPRLVTLEKGEAVFTVVHDAAKPFEVRSGGVRLQDVGTVFNVTSEGRGVSVQVAEGAVLFRPDRERLTLTAGDALSIADAAGRPRLTRVPAADVGGWRRNRLAFSATPLPMVAAALARNLGTEVTIDAALAKTLFTGSLSLAGGSESTVPRLARLVDTGWSRVGRRWTLTPRNHVTR</sequence>
<dbReference type="Pfam" id="PF16220">
    <property type="entry name" value="DUF4880"/>
    <property type="match status" value="1"/>
</dbReference>
<organism evidence="3 4">
    <name type="scientific">Sphingomonas gellani</name>
    <dbReference type="NCBI Taxonomy" id="1166340"/>
    <lineage>
        <taxon>Bacteria</taxon>
        <taxon>Pseudomonadati</taxon>
        <taxon>Pseudomonadota</taxon>
        <taxon>Alphaproteobacteria</taxon>
        <taxon>Sphingomonadales</taxon>
        <taxon>Sphingomonadaceae</taxon>
        <taxon>Sphingomonas</taxon>
    </lineage>
</organism>
<dbReference type="AlphaFoldDB" id="A0A1H8AZX8"/>
<evidence type="ECO:0000313" key="4">
    <source>
        <dbReference type="Proteomes" id="UP000199206"/>
    </source>
</evidence>
<accession>A0A1H8AZX8</accession>
<evidence type="ECO:0000313" key="3">
    <source>
        <dbReference type="EMBL" id="SEM76280.1"/>
    </source>
</evidence>
<dbReference type="PANTHER" id="PTHR30273">
    <property type="entry name" value="PERIPLASMIC SIGNAL SENSOR AND SIGMA FACTOR ACTIVATOR FECR-RELATED"/>
    <property type="match status" value="1"/>
</dbReference>
<dbReference type="Gene3D" id="2.60.120.1440">
    <property type="match status" value="1"/>
</dbReference>
<dbReference type="Proteomes" id="UP000199206">
    <property type="component" value="Unassembled WGS sequence"/>
</dbReference>
<dbReference type="STRING" id="1166340.SAMN05192583_1142"/>
<protein>
    <submittedName>
        <fullName evidence="3">FecR family protein</fullName>
    </submittedName>
</protein>
<evidence type="ECO:0000259" key="1">
    <source>
        <dbReference type="Pfam" id="PF04773"/>
    </source>
</evidence>
<feature type="domain" description="FecR protein" evidence="1">
    <location>
        <begin position="115"/>
        <end position="204"/>
    </location>
</feature>
<name>A0A1H8AZX8_9SPHN</name>
<proteinExistence type="predicted"/>
<dbReference type="InterPro" id="IPR006860">
    <property type="entry name" value="FecR"/>
</dbReference>
<dbReference type="PIRSF" id="PIRSF018266">
    <property type="entry name" value="FecR"/>
    <property type="match status" value="1"/>
</dbReference>
<dbReference type="InterPro" id="IPR012373">
    <property type="entry name" value="Ferrdict_sens_TM"/>
</dbReference>
<feature type="domain" description="FecR N-terminal" evidence="2">
    <location>
        <begin position="10"/>
        <end position="49"/>
    </location>
</feature>
<gene>
    <name evidence="3" type="ORF">SAMN05192583_1142</name>
</gene>
<evidence type="ECO:0000259" key="2">
    <source>
        <dbReference type="Pfam" id="PF16220"/>
    </source>
</evidence>
<reference evidence="4" key="1">
    <citation type="submission" date="2016-10" db="EMBL/GenBank/DDBJ databases">
        <authorList>
            <person name="Varghese N."/>
            <person name="Submissions S."/>
        </authorList>
    </citation>
    <scope>NUCLEOTIDE SEQUENCE [LARGE SCALE GENOMIC DNA]</scope>
    <source>
        <strain evidence="4">S6-262</strain>
    </source>
</reference>